<feature type="domain" description="Acyl-coenzyme A oxidase N-terminal" evidence="16">
    <location>
        <begin position="1"/>
        <end position="111"/>
    </location>
</feature>
<dbReference type="InParanoid" id="A0A2R5GLW4"/>
<dbReference type="PANTHER" id="PTHR10909:SF250">
    <property type="entry name" value="PEROXISOMAL ACYL-COENZYME A OXIDASE 1"/>
    <property type="match status" value="1"/>
</dbReference>
<dbReference type="PIRSF" id="PIRSF000168">
    <property type="entry name" value="Acyl-CoA_oxidase"/>
    <property type="match status" value="1"/>
</dbReference>
<evidence type="ECO:0000256" key="11">
    <source>
        <dbReference type="PIRNR" id="PIRNR000168"/>
    </source>
</evidence>
<dbReference type="SUPFAM" id="SSF47203">
    <property type="entry name" value="Acyl-CoA dehydrogenase C-terminal domain-like"/>
    <property type="match status" value="2"/>
</dbReference>
<comment type="catalytic activity">
    <reaction evidence="1">
        <text>a 2,3-saturated acyl-CoA + O2 = a (2E)-enoyl-CoA + H2O2</text>
        <dbReference type="Rhea" id="RHEA:38959"/>
        <dbReference type="ChEBI" id="CHEBI:15379"/>
        <dbReference type="ChEBI" id="CHEBI:16240"/>
        <dbReference type="ChEBI" id="CHEBI:58856"/>
        <dbReference type="ChEBI" id="CHEBI:65111"/>
        <dbReference type="EC" id="1.3.3.6"/>
    </reaction>
</comment>
<dbReference type="Gene3D" id="1.20.140.10">
    <property type="entry name" value="Butyryl-CoA Dehydrogenase, subunit A, domain 3"/>
    <property type="match status" value="2"/>
</dbReference>
<proteinExistence type="inferred from homology"/>
<evidence type="ECO:0000256" key="3">
    <source>
        <dbReference type="ARBA" id="ARBA00004275"/>
    </source>
</evidence>
<keyword evidence="8" id="KW-0560">Oxidoreductase</keyword>
<dbReference type="Pfam" id="PF01756">
    <property type="entry name" value="ACOX"/>
    <property type="match status" value="1"/>
</dbReference>
<dbReference type="GO" id="GO:0005777">
    <property type="term" value="C:peroxisome"/>
    <property type="evidence" value="ECO:0007669"/>
    <property type="project" value="UniProtKB-SubCell"/>
</dbReference>
<dbReference type="GO" id="GO:0033540">
    <property type="term" value="P:fatty acid beta-oxidation using acyl-CoA oxidase"/>
    <property type="evidence" value="ECO:0007669"/>
    <property type="project" value="TreeGrafter"/>
</dbReference>
<dbReference type="InterPro" id="IPR029320">
    <property type="entry name" value="Acyl-CoA_ox_N"/>
</dbReference>
<evidence type="ECO:0000259" key="15">
    <source>
        <dbReference type="Pfam" id="PF01756"/>
    </source>
</evidence>
<dbReference type="InterPro" id="IPR036250">
    <property type="entry name" value="AcylCo_DH-like_C"/>
</dbReference>
<dbReference type="GO" id="GO:0055088">
    <property type="term" value="P:lipid homeostasis"/>
    <property type="evidence" value="ECO:0007669"/>
    <property type="project" value="TreeGrafter"/>
</dbReference>
<dbReference type="GO" id="GO:0005504">
    <property type="term" value="F:fatty acid binding"/>
    <property type="evidence" value="ECO:0007669"/>
    <property type="project" value="TreeGrafter"/>
</dbReference>
<evidence type="ECO:0000313" key="19">
    <source>
        <dbReference type="Proteomes" id="UP000241890"/>
    </source>
</evidence>
<evidence type="ECO:0000313" key="18">
    <source>
        <dbReference type="EMBL" id="GBG31886.1"/>
    </source>
</evidence>
<keyword evidence="5 11" id="KW-0285">Flavoprotein</keyword>
<dbReference type="OrthoDB" id="538336at2759"/>
<dbReference type="GO" id="GO:0071949">
    <property type="term" value="F:FAD binding"/>
    <property type="evidence" value="ECO:0007669"/>
    <property type="project" value="InterPro"/>
</dbReference>
<dbReference type="EMBL" id="BEYU01000109">
    <property type="protein sequence ID" value="GBG31886.1"/>
    <property type="molecule type" value="Genomic_DNA"/>
</dbReference>
<evidence type="ECO:0000256" key="1">
    <source>
        <dbReference type="ARBA" id="ARBA00001201"/>
    </source>
</evidence>
<evidence type="ECO:0000256" key="2">
    <source>
        <dbReference type="ARBA" id="ARBA00001974"/>
    </source>
</evidence>
<accession>A0A2R5GLW4</accession>
<reference evidence="18 19" key="1">
    <citation type="submission" date="2017-12" db="EMBL/GenBank/DDBJ databases">
        <title>Sequencing, de novo assembly and annotation of complete genome of a new Thraustochytrid species, strain FCC1311.</title>
        <authorList>
            <person name="Sedici K."/>
            <person name="Godart F."/>
            <person name="Aiese Cigliano R."/>
            <person name="Sanseverino W."/>
            <person name="Barakat M."/>
            <person name="Ortet P."/>
            <person name="Marechal E."/>
            <person name="Cagnac O."/>
            <person name="Amato A."/>
        </authorList>
    </citation>
    <scope>NUCLEOTIDE SEQUENCE [LARGE SCALE GENOMIC DNA]</scope>
</reference>
<organism evidence="18 19">
    <name type="scientific">Hondaea fermentalgiana</name>
    <dbReference type="NCBI Taxonomy" id="2315210"/>
    <lineage>
        <taxon>Eukaryota</taxon>
        <taxon>Sar</taxon>
        <taxon>Stramenopiles</taxon>
        <taxon>Bigyra</taxon>
        <taxon>Labyrinthulomycetes</taxon>
        <taxon>Thraustochytrida</taxon>
        <taxon>Thraustochytriidae</taxon>
        <taxon>Hondaea</taxon>
    </lineage>
</organism>
<evidence type="ECO:0000256" key="8">
    <source>
        <dbReference type="ARBA" id="ARBA00023002"/>
    </source>
</evidence>
<gene>
    <name evidence="18" type="ORF">FCC1311_075421</name>
</gene>
<evidence type="ECO:0000256" key="14">
    <source>
        <dbReference type="SAM" id="MobiDB-lite"/>
    </source>
</evidence>
<dbReference type="InterPro" id="IPR055060">
    <property type="entry name" value="ACOX_C_alpha1"/>
</dbReference>
<dbReference type="FunFam" id="1.20.140.10:FF:000007">
    <property type="entry name" value="Acyl-coenzyme A oxidase"/>
    <property type="match status" value="1"/>
</dbReference>
<dbReference type="SUPFAM" id="SSF56645">
    <property type="entry name" value="Acyl-CoA dehydrogenase NM domain-like"/>
    <property type="match status" value="1"/>
</dbReference>
<evidence type="ECO:0000256" key="9">
    <source>
        <dbReference type="ARBA" id="ARBA00023098"/>
    </source>
</evidence>
<evidence type="ECO:0000256" key="10">
    <source>
        <dbReference type="ARBA" id="ARBA00023140"/>
    </source>
</evidence>
<dbReference type="PANTHER" id="PTHR10909">
    <property type="entry name" value="ELECTRON TRANSPORT OXIDOREDUCTASE"/>
    <property type="match status" value="1"/>
</dbReference>
<name>A0A2R5GLW4_9STRA</name>
<dbReference type="InterPro" id="IPR009100">
    <property type="entry name" value="AcylCoA_DH/oxidase_NM_dom_sf"/>
</dbReference>
<dbReference type="Gene3D" id="2.40.110.10">
    <property type="entry name" value="Butyryl-CoA Dehydrogenase, subunit A, domain 2"/>
    <property type="match status" value="1"/>
</dbReference>
<keyword evidence="19" id="KW-1185">Reference proteome</keyword>
<feature type="active site" description="Proton acceptor" evidence="12">
    <location>
        <position position="412"/>
    </location>
</feature>
<keyword evidence="9" id="KW-0443">Lipid metabolism</keyword>
<feature type="domain" description="Acyl-CoA oxidase C-alpha1" evidence="17">
    <location>
        <begin position="261"/>
        <end position="427"/>
    </location>
</feature>
<feature type="region of interest" description="Disordered" evidence="14">
    <location>
        <begin position="656"/>
        <end position="677"/>
    </location>
</feature>
<keyword evidence="6 11" id="KW-0274">FAD</keyword>
<evidence type="ECO:0000259" key="16">
    <source>
        <dbReference type="Pfam" id="PF14749"/>
    </source>
</evidence>
<sequence length="677" mass="74795">MTNFIDGGLKQTLQRRWITGSTEEMENVGKHDRERIGKRGAIARNFVDFMKIHKKHLNRFYVPKGRDMMYMSMGQVGGGYPGFGLFLATIVGQSSPEQIGWWLPRTYTMGITGSYSQTELGTGSNVRGLATTAEYDKSTQEFVLNTPTLASMKWWPSSLTTSTHTVLYAQLLIDGKEYGVHPFFLQVRDENLNTLPGVEVLDLGTKVGENEVDIGLLRLRDVRIPRRHLFEKRQHVEPDGTYVKHDLSGENGAADSGKGHYLTMITARVSLVSTACVFLSKGATIAIRYSAVRRQGFVDNAKGQSYRAEQNKIIDYNMNRFVLLRNLALAFAIRFTSNWLTDCLDTMQNNPAEATADISELHASAAGLKGYCCNATALGLEELRKACGGAGYLKASGIAALEADYKWRATAEGDTTVMQLETAKYLMRACERVQAGENLTGLSQALNVLRDPSWTLSSARPEAPTSADALTSVDVLLEWFRFRAVAQVKLTKDALDARIKAGETFNEAWKALTLRAVYTGQSYVLYFMLSKFAEMIRSCENAACKTVLERLCALFALGDMAEGRQWHGLFDIDTATMVEEACSAVCAALRPDAVALVDAWDYTDAALGSTIGAKDGNIYERQFLAAVESDINQAGRPEFLDVLEEFVDKDFLALHNKPDPSCDPDDTSSYPPPASKL</sequence>
<evidence type="ECO:0000256" key="7">
    <source>
        <dbReference type="ARBA" id="ARBA00022832"/>
    </source>
</evidence>
<dbReference type="InterPro" id="IPR012258">
    <property type="entry name" value="Acyl-CoA_oxidase"/>
</dbReference>
<dbReference type="InterPro" id="IPR002655">
    <property type="entry name" value="Acyl-CoA_oxidase_C"/>
</dbReference>
<evidence type="ECO:0000256" key="4">
    <source>
        <dbReference type="ARBA" id="ARBA00006288"/>
    </source>
</evidence>
<feature type="binding site" evidence="13">
    <location>
        <position position="118"/>
    </location>
    <ligand>
        <name>FAD</name>
        <dbReference type="ChEBI" id="CHEBI:57692"/>
    </ligand>
</feature>
<evidence type="ECO:0000256" key="13">
    <source>
        <dbReference type="PIRSR" id="PIRSR000168-2"/>
    </source>
</evidence>
<comment type="subcellular location">
    <subcellularLocation>
        <location evidence="3">Peroxisome</location>
    </subcellularLocation>
</comment>
<dbReference type="AlphaFoldDB" id="A0A2R5GLW4"/>
<dbReference type="GO" id="GO:0003997">
    <property type="term" value="F:acyl-CoA oxidase activity"/>
    <property type="evidence" value="ECO:0007669"/>
    <property type="project" value="UniProtKB-EC"/>
</dbReference>
<keyword evidence="7" id="KW-0276">Fatty acid metabolism</keyword>
<evidence type="ECO:0000256" key="5">
    <source>
        <dbReference type="ARBA" id="ARBA00022630"/>
    </source>
</evidence>
<comment type="caution">
    <text evidence="18">The sequence shown here is derived from an EMBL/GenBank/DDBJ whole genome shotgun (WGS) entry which is preliminary data.</text>
</comment>
<feature type="domain" description="Acyl-CoA oxidase C-terminal" evidence="15">
    <location>
        <begin position="473"/>
        <end position="646"/>
    </location>
</feature>
<evidence type="ECO:0000256" key="12">
    <source>
        <dbReference type="PIRSR" id="PIRSR000168-1"/>
    </source>
</evidence>
<comment type="similarity">
    <text evidence="4 11">Belongs to the acyl-CoA oxidase family.</text>
</comment>
<dbReference type="Pfam" id="PF22924">
    <property type="entry name" value="ACOX_C_alpha1"/>
    <property type="match status" value="1"/>
</dbReference>
<evidence type="ECO:0000256" key="6">
    <source>
        <dbReference type="ARBA" id="ARBA00022827"/>
    </source>
</evidence>
<dbReference type="Proteomes" id="UP000241890">
    <property type="component" value="Unassembled WGS sequence"/>
</dbReference>
<comment type="cofactor">
    <cofactor evidence="2">
        <name>FAD</name>
        <dbReference type="ChEBI" id="CHEBI:57692"/>
    </cofactor>
</comment>
<dbReference type="Pfam" id="PF14749">
    <property type="entry name" value="Acyl-CoA_ox_N"/>
    <property type="match status" value="1"/>
</dbReference>
<dbReference type="Gene3D" id="1.10.540.10">
    <property type="entry name" value="Acyl-CoA dehydrogenase/oxidase, N-terminal domain"/>
    <property type="match status" value="1"/>
</dbReference>
<dbReference type="InterPro" id="IPR037069">
    <property type="entry name" value="AcylCoA_DH/ox_N_sf"/>
</dbReference>
<keyword evidence="10" id="KW-0576">Peroxisome</keyword>
<evidence type="ECO:0000259" key="17">
    <source>
        <dbReference type="Pfam" id="PF22924"/>
    </source>
</evidence>
<protein>
    <recommendedName>
        <fullName evidence="11">Acyl-coenzyme A oxidase</fullName>
    </recommendedName>
</protein>
<dbReference type="InterPro" id="IPR046373">
    <property type="entry name" value="Acyl-CoA_Oxase/DH_mid-dom_sf"/>
</dbReference>
<dbReference type="FunFam" id="2.40.110.10:FF:000050">
    <property type="entry name" value="Acyl-coenzyme A oxidase"/>
    <property type="match status" value="1"/>
</dbReference>